<keyword evidence="4" id="KW-0804">Transcription</keyword>
<dbReference type="AlphaFoldDB" id="A0A6J0MBK2"/>
<dbReference type="GO" id="GO:0046983">
    <property type="term" value="F:protein dimerization activity"/>
    <property type="evidence" value="ECO:0007669"/>
    <property type="project" value="InterPro"/>
</dbReference>
<evidence type="ECO:0000256" key="5">
    <source>
        <dbReference type="ARBA" id="ARBA00023242"/>
    </source>
</evidence>
<dbReference type="FunFam" id="4.10.280.10:FF:000101">
    <property type="entry name" value="Transcription factor PRE4"/>
    <property type="match status" value="1"/>
</dbReference>
<sequence>MSSRRSRQASSSSRISDDQITDLISKLRQSIPEIRQNRRSNTVSASKVLQETCNYIRNLNKEADDLSDRLSQLLETIDPNSPQAAIIRSLISE</sequence>
<dbReference type="GO" id="GO:0040008">
    <property type="term" value="P:regulation of growth"/>
    <property type="evidence" value="ECO:0007669"/>
    <property type="project" value="InterPro"/>
</dbReference>
<dbReference type="InterPro" id="IPR044293">
    <property type="entry name" value="PRE"/>
</dbReference>
<comment type="subcellular location">
    <subcellularLocation>
        <location evidence="1">Nucleus</location>
    </subcellularLocation>
</comment>
<gene>
    <name evidence="9" type="primary">LOC108840594</name>
</gene>
<reference evidence="8" key="1">
    <citation type="journal article" date="2019" name="Database">
        <title>The radish genome database (RadishGD): an integrated information resource for radish genomics.</title>
        <authorList>
            <person name="Yu H.J."/>
            <person name="Baek S."/>
            <person name="Lee Y.J."/>
            <person name="Cho A."/>
            <person name="Mun J.H."/>
        </authorList>
    </citation>
    <scope>NUCLEOTIDE SEQUENCE [LARGE SCALE GENOMIC DNA]</scope>
    <source>
        <strain evidence="8">cv. WK10039</strain>
    </source>
</reference>
<dbReference type="InterPro" id="IPR011598">
    <property type="entry name" value="bHLH_dom"/>
</dbReference>
<evidence type="ECO:0000256" key="3">
    <source>
        <dbReference type="ARBA" id="ARBA00023015"/>
    </source>
</evidence>
<organism evidence="8 9">
    <name type="scientific">Raphanus sativus</name>
    <name type="common">Radish</name>
    <name type="synonym">Raphanus raphanistrum var. sativus</name>
    <dbReference type="NCBI Taxonomy" id="3726"/>
    <lineage>
        <taxon>Eukaryota</taxon>
        <taxon>Viridiplantae</taxon>
        <taxon>Streptophyta</taxon>
        <taxon>Embryophyta</taxon>
        <taxon>Tracheophyta</taxon>
        <taxon>Spermatophyta</taxon>
        <taxon>Magnoliopsida</taxon>
        <taxon>eudicotyledons</taxon>
        <taxon>Gunneridae</taxon>
        <taxon>Pentapetalae</taxon>
        <taxon>rosids</taxon>
        <taxon>malvids</taxon>
        <taxon>Brassicales</taxon>
        <taxon>Brassicaceae</taxon>
        <taxon>Brassiceae</taxon>
        <taxon>Raphanus</taxon>
    </lineage>
</organism>
<evidence type="ECO:0000256" key="4">
    <source>
        <dbReference type="ARBA" id="ARBA00023163"/>
    </source>
</evidence>
<keyword evidence="6" id="KW-0175">Coiled coil</keyword>
<dbReference type="Proteomes" id="UP000504610">
    <property type="component" value="Chromosome 2"/>
</dbReference>
<evidence type="ECO:0000256" key="1">
    <source>
        <dbReference type="ARBA" id="ARBA00004123"/>
    </source>
</evidence>
<feature type="coiled-coil region" evidence="6">
    <location>
        <begin position="49"/>
        <end position="76"/>
    </location>
</feature>
<reference evidence="9" key="2">
    <citation type="submission" date="2025-08" db="UniProtKB">
        <authorList>
            <consortium name="RefSeq"/>
        </authorList>
    </citation>
    <scope>IDENTIFICATION</scope>
    <source>
        <tissue evidence="9">Leaf</tissue>
    </source>
</reference>
<evidence type="ECO:0000313" key="9">
    <source>
        <dbReference type="RefSeq" id="XP_018468931.1"/>
    </source>
</evidence>
<name>A0A6J0MBK2_RAPSA</name>
<evidence type="ECO:0000313" key="8">
    <source>
        <dbReference type="Proteomes" id="UP000504610"/>
    </source>
</evidence>
<dbReference type="PANTHER" id="PTHR46446">
    <property type="entry name" value="TRANSCRIPTION FACTOR PRE"/>
    <property type="match status" value="1"/>
</dbReference>
<proteinExistence type="predicted"/>
<evidence type="ECO:0000259" key="7">
    <source>
        <dbReference type="PROSITE" id="PS50888"/>
    </source>
</evidence>
<dbReference type="SUPFAM" id="SSF47459">
    <property type="entry name" value="HLH, helix-loop-helix DNA-binding domain"/>
    <property type="match status" value="1"/>
</dbReference>
<keyword evidence="3" id="KW-0805">Transcription regulation</keyword>
<evidence type="ECO:0000256" key="6">
    <source>
        <dbReference type="SAM" id="Coils"/>
    </source>
</evidence>
<dbReference type="GO" id="GO:0006355">
    <property type="term" value="P:regulation of DNA-templated transcription"/>
    <property type="evidence" value="ECO:0007669"/>
    <property type="project" value="InterPro"/>
</dbReference>
<dbReference type="GeneID" id="108840594"/>
<accession>A0A6J0MBK2</accession>
<dbReference type="Pfam" id="PF23174">
    <property type="entry name" value="bHLH_ILI"/>
    <property type="match status" value="1"/>
</dbReference>
<evidence type="ECO:0000256" key="2">
    <source>
        <dbReference type="ARBA" id="ARBA00022604"/>
    </source>
</evidence>
<dbReference type="OrthoDB" id="988630at2759"/>
<feature type="domain" description="BHLH" evidence="7">
    <location>
        <begin position="4"/>
        <end position="59"/>
    </location>
</feature>
<dbReference type="PROSITE" id="PS50888">
    <property type="entry name" value="BHLH"/>
    <property type="match status" value="1"/>
</dbReference>
<dbReference type="PANTHER" id="PTHR46446:SF35">
    <property type="entry name" value="TRANSCRIPTION FACTOR PRE2"/>
    <property type="match status" value="1"/>
</dbReference>
<dbReference type="RefSeq" id="XP_018468931.1">
    <property type="nucleotide sequence ID" value="XM_018613429.2"/>
</dbReference>
<dbReference type="Gene3D" id="4.10.280.10">
    <property type="entry name" value="Helix-loop-helix DNA-binding domain"/>
    <property type="match status" value="1"/>
</dbReference>
<dbReference type="InterPro" id="IPR036638">
    <property type="entry name" value="HLH_DNA-bd_sf"/>
</dbReference>
<keyword evidence="5" id="KW-0539">Nucleus</keyword>
<keyword evidence="2" id="KW-0341">Growth regulation</keyword>
<dbReference type="KEGG" id="rsz:108840594"/>
<dbReference type="GO" id="GO:0005634">
    <property type="term" value="C:nucleus"/>
    <property type="evidence" value="ECO:0007669"/>
    <property type="project" value="UniProtKB-SubCell"/>
</dbReference>
<keyword evidence="8" id="KW-1185">Reference proteome</keyword>
<protein>
    <submittedName>
        <fullName evidence="9">Transcription factor PRE2</fullName>
    </submittedName>
</protein>